<evidence type="ECO:0000313" key="3">
    <source>
        <dbReference type="Proteomes" id="UP001344447"/>
    </source>
</evidence>
<proteinExistence type="predicted"/>
<dbReference type="EMBL" id="JAVFKY010000001">
    <property type="protein sequence ID" value="KAK5581860.1"/>
    <property type="molecule type" value="Genomic_DNA"/>
</dbReference>
<dbReference type="AlphaFoldDB" id="A0AAN7U4N7"/>
<dbReference type="Proteomes" id="UP001344447">
    <property type="component" value="Unassembled WGS sequence"/>
</dbReference>
<gene>
    <name evidence="2" type="ORF">RB653_003440</name>
</gene>
<keyword evidence="3" id="KW-1185">Reference proteome</keyword>
<protein>
    <submittedName>
        <fullName evidence="2">Uncharacterized protein</fullName>
    </submittedName>
</protein>
<feature type="region of interest" description="Disordered" evidence="1">
    <location>
        <begin position="234"/>
        <end position="262"/>
    </location>
</feature>
<reference evidence="2 3" key="1">
    <citation type="submission" date="2023-11" db="EMBL/GenBank/DDBJ databases">
        <title>Dfirmibasis_genome.</title>
        <authorList>
            <person name="Edelbroek B."/>
            <person name="Kjellin J."/>
            <person name="Jerlstrom-Hultqvist J."/>
            <person name="Soderbom F."/>
        </authorList>
    </citation>
    <scope>NUCLEOTIDE SEQUENCE [LARGE SCALE GENOMIC DNA]</scope>
    <source>
        <strain evidence="2 3">TNS-C-14</strain>
    </source>
</reference>
<comment type="caution">
    <text evidence="2">The sequence shown here is derived from an EMBL/GenBank/DDBJ whole genome shotgun (WGS) entry which is preliminary data.</text>
</comment>
<evidence type="ECO:0000256" key="1">
    <source>
        <dbReference type="SAM" id="MobiDB-lite"/>
    </source>
</evidence>
<accession>A0AAN7U4N7</accession>
<dbReference type="PANTHER" id="PTHR32142:SF55">
    <property type="entry name" value="ANKYRIN REPEAT-CONTAINING PROTEIN-RELATED"/>
    <property type="match status" value="1"/>
</dbReference>
<sequence length="711" mass="84845">MNINNSDVKNEQLFWKVFHNMVLFKNIINKIKYEKEKFVYNELVVNYKNYKAREMHKFKYITSLDWMIKNREYQLLKCKLIANEYIDINLKSLESFINIISKSSMDVGHLSTIEKQLIVLLFKTKKIQCKGFIDDILYFLVSKLGLNSDYLKITIDFKNNGIKEMFKIFLNDLSYPIPIYPSTLEFIIENQNDNYSLRVLLELILNSSSSTNLSFQSNEILNNNIKFKRFETNKNYNNSNNNNNNNNEYIMPNNNNSNDSNNNKIGYTDYISKILENHRLLIEQSTSDQLNKRLIAPIYFDSLLELSISKYKVYDIINLIENFINEINTLNHKQTSITINHLYQLLLNIGGIKLEEIRHVRLLLLDHEIIITHSVYHTFWYLAIKSPYLIRYLMKRETRAYSKKRKFEEHDHRNDYDRGSNLFFDTQIDIGKYRYNNGYFKNIGTNLIYQKLTFDFIFGNDDNDNNNFDTLLLELMNQCTHESFNIEKKSSVWSMSQDLFYLISDLNRKDLFEREIQFYLDNYYKGNEWTLWNTLVSNGFRCDLLLKQFDSQRFQSTFKKDDILSVSEIITWFHLIFSSGNVDAINAIFQNYYHFQGKYSFQFDSISLETVEYLFTHYFDFFIPSFDEISKSSENFFTKSFIRGDILMCDLFLKHFPNQFKITNDLITLAINSNKINIIKYYCENGTIKSNHQLDHLGNQLKDHMDYKFLN</sequence>
<dbReference type="PANTHER" id="PTHR32142">
    <property type="entry name" value="B BOX-TYPE DOMAIN-CONTAINING PROTEIN-RELATED"/>
    <property type="match status" value="1"/>
</dbReference>
<evidence type="ECO:0000313" key="2">
    <source>
        <dbReference type="EMBL" id="KAK5581860.1"/>
    </source>
</evidence>
<name>A0AAN7U4N7_9MYCE</name>
<organism evidence="2 3">
    <name type="scientific">Dictyostelium firmibasis</name>
    <dbReference type="NCBI Taxonomy" id="79012"/>
    <lineage>
        <taxon>Eukaryota</taxon>
        <taxon>Amoebozoa</taxon>
        <taxon>Evosea</taxon>
        <taxon>Eumycetozoa</taxon>
        <taxon>Dictyostelia</taxon>
        <taxon>Dictyosteliales</taxon>
        <taxon>Dictyosteliaceae</taxon>
        <taxon>Dictyostelium</taxon>
    </lineage>
</organism>